<keyword evidence="2" id="KW-1185">Reference proteome</keyword>
<evidence type="ECO:0000313" key="2">
    <source>
        <dbReference type="Proteomes" id="UP001597249"/>
    </source>
</evidence>
<dbReference type="RefSeq" id="WP_125584594.1">
    <property type="nucleotide sequence ID" value="NZ_JBHTMO010000001.1"/>
</dbReference>
<sequence>MAKKEPNYEVLLGFAGIFVSSTGVETYCPLQPGDQLRVECGPGGVRTNGAIVSSRRYGRIRVNSQDLVARCQRITFPKMNRSPQ</sequence>
<dbReference type="Proteomes" id="UP001597249">
    <property type="component" value="Unassembled WGS sequence"/>
</dbReference>
<accession>A0ABW4B7L3</accession>
<comment type="caution">
    <text evidence="1">The sequence shown here is derived from an EMBL/GenBank/DDBJ whole genome shotgun (WGS) entry which is preliminary data.</text>
</comment>
<dbReference type="EMBL" id="JBHTMO010000001">
    <property type="protein sequence ID" value="MFD1392142.1"/>
    <property type="molecule type" value="Genomic_DNA"/>
</dbReference>
<reference evidence="2" key="1">
    <citation type="journal article" date="2019" name="Int. J. Syst. Evol. Microbiol.">
        <title>The Global Catalogue of Microorganisms (GCM) 10K type strain sequencing project: providing services to taxonomists for standard genome sequencing and annotation.</title>
        <authorList>
            <consortium name="The Broad Institute Genomics Platform"/>
            <consortium name="The Broad Institute Genome Sequencing Center for Infectious Disease"/>
            <person name="Wu L."/>
            <person name="Ma J."/>
        </authorList>
    </citation>
    <scope>NUCLEOTIDE SEQUENCE [LARGE SCALE GENOMIC DNA]</scope>
    <source>
        <strain evidence="2">CCM 8911</strain>
    </source>
</reference>
<evidence type="ECO:0000313" key="1">
    <source>
        <dbReference type="EMBL" id="MFD1392142.1"/>
    </source>
</evidence>
<gene>
    <name evidence="1" type="ORF">ACFQ3L_00865</name>
</gene>
<name>A0ABW4B7L3_9LACO</name>
<proteinExistence type="predicted"/>
<protein>
    <submittedName>
        <fullName evidence="1">Uncharacterized protein</fullName>
    </submittedName>
</protein>
<organism evidence="1 2">
    <name type="scientific">Lacticaseibacillus jixianensis</name>
    <dbReference type="NCBI Taxonomy" id="2486012"/>
    <lineage>
        <taxon>Bacteria</taxon>
        <taxon>Bacillati</taxon>
        <taxon>Bacillota</taxon>
        <taxon>Bacilli</taxon>
        <taxon>Lactobacillales</taxon>
        <taxon>Lactobacillaceae</taxon>
        <taxon>Lacticaseibacillus</taxon>
    </lineage>
</organism>